<evidence type="ECO:0000313" key="3">
    <source>
        <dbReference type="Proteomes" id="UP000078534"/>
    </source>
</evidence>
<reference evidence="3" key="1">
    <citation type="submission" date="2016-04" db="EMBL/GenBank/DDBJ databases">
        <authorList>
            <person name="Lyu Z."/>
            <person name="Lyu W."/>
        </authorList>
    </citation>
    <scope>NUCLEOTIDE SEQUENCE [LARGE SCALE GENOMIC DNA]</scope>
    <source>
        <strain evidence="3">C44</strain>
    </source>
</reference>
<comment type="caution">
    <text evidence="2">The sequence shown here is derived from an EMBL/GenBank/DDBJ whole genome shotgun (WGS) entry which is preliminary data.</text>
</comment>
<gene>
    <name evidence="2" type="ORF">A6K24_11455</name>
</gene>
<keyword evidence="1" id="KW-0472">Membrane</keyword>
<proteinExistence type="predicted"/>
<sequence length="60" mass="6585">MFKKTNWTVLLVMLAISSISGGMALKSTFEYSPTFGWLLGFVCFLSAGFVATKKLKSNTN</sequence>
<keyword evidence="1" id="KW-1133">Transmembrane helix</keyword>
<dbReference type="Proteomes" id="UP000078534">
    <property type="component" value="Unassembled WGS sequence"/>
</dbReference>
<dbReference type="EMBL" id="LWSG01000044">
    <property type="protein sequence ID" value="OAS82732.1"/>
    <property type="molecule type" value="Genomic_DNA"/>
</dbReference>
<evidence type="ECO:0000313" key="2">
    <source>
        <dbReference type="EMBL" id="OAS82732.1"/>
    </source>
</evidence>
<dbReference type="AlphaFoldDB" id="A0A179SR18"/>
<feature type="transmembrane region" description="Helical" evidence="1">
    <location>
        <begin position="34"/>
        <end position="52"/>
    </location>
</feature>
<protein>
    <submittedName>
        <fullName evidence="2">Uncharacterized protein</fullName>
    </submittedName>
</protein>
<name>A0A179SR18_9BACI</name>
<dbReference type="RefSeq" id="WP_066339115.1">
    <property type="nucleotide sequence ID" value="NZ_LWSG01000044.1"/>
</dbReference>
<keyword evidence="3" id="KW-1185">Reference proteome</keyword>
<evidence type="ECO:0000256" key="1">
    <source>
        <dbReference type="SAM" id="Phobius"/>
    </source>
</evidence>
<dbReference type="OrthoDB" id="2932966at2"/>
<organism evidence="2 3">
    <name type="scientific">Metabacillus litoralis</name>
    <dbReference type="NCBI Taxonomy" id="152268"/>
    <lineage>
        <taxon>Bacteria</taxon>
        <taxon>Bacillati</taxon>
        <taxon>Bacillota</taxon>
        <taxon>Bacilli</taxon>
        <taxon>Bacillales</taxon>
        <taxon>Bacillaceae</taxon>
        <taxon>Metabacillus</taxon>
    </lineage>
</organism>
<accession>A0A179SR18</accession>
<keyword evidence="1" id="KW-0812">Transmembrane</keyword>